<dbReference type="KEGG" id="vg:13994980"/>
<reference evidence="1 2" key="1">
    <citation type="journal article" date="2012" name="BMC Genomics">
        <title>The Caulobacter crescentus phage phiCbK: genomics of a canonical phage.</title>
        <authorList>
            <person name="Gill J.J."/>
            <person name="Berry J.D."/>
            <person name="Russell W.K."/>
            <person name="Lessor L."/>
            <person name="Escobar Garcia D.A."/>
            <person name="Hernandez D."/>
            <person name="Kane A."/>
            <person name="Keene J."/>
            <person name="Maddox M."/>
            <person name="Martin R."/>
            <person name="Mohan S."/>
            <person name="Thorn A.M."/>
            <person name="Russell D.H."/>
            <person name="Young R."/>
        </authorList>
    </citation>
    <scope>NUCLEOTIDE SEQUENCE [LARGE SCALE GENOMIC DNA]</scope>
</reference>
<protein>
    <submittedName>
        <fullName evidence="1">Uncharacterized protein</fullName>
    </submittedName>
</protein>
<organism evidence="1 2">
    <name type="scientific">Caulobacter phage CcrColossus</name>
    <dbReference type="NCBI Taxonomy" id="1211640"/>
    <lineage>
        <taxon>Viruses</taxon>
        <taxon>Duplodnaviria</taxon>
        <taxon>Heunggongvirae</taxon>
        <taxon>Uroviricota</taxon>
        <taxon>Caudoviricetes</taxon>
        <taxon>Jeanschmidtviridae</taxon>
        <taxon>Colossusvirus</taxon>
        <taxon>Colossusvirus colossus</taxon>
    </lineage>
</organism>
<keyword evidence="2" id="KW-1185">Reference proteome</keyword>
<dbReference type="Proteomes" id="UP000000463">
    <property type="component" value="Segment"/>
</dbReference>
<gene>
    <name evidence="1" type="ORF">CcrColossus_gp051</name>
</gene>
<dbReference type="RefSeq" id="YP_006988285.1">
    <property type="nucleotide sequence ID" value="NC_019406.1"/>
</dbReference>
<evidence type="ECO:0000313" key="1">
    <source>
        <dbReference type="EMBL" id="AFU87921.1"/>
    </source>
</evidence>
<evidence type="ECO:0000313" key="2">
    <source>
        <dbReference type="Proteomes" id="UP000000463"/>
    </source>
</evidence>
<dbReference type="GeneID" id="13994980"/>
<proteinExistence type="predicted"/>
<sequence length="173" mass="19201">MCVVSAVMDYGQQLWPQPQKPWMTPLVPDIPIDIAPDKPLTLKDFAKKEEGRLPTAAEIKAFKKLVDAAERFDAIANQPHCEDPEKIKLLQRLEERLARIEAAVGAPGPDDLIQVHAHTLEAARVFYSYLTSSISAHVDFSVVSAGVLQSHPEADVVEAERRARAAYDLLHEV</sequence>
<dbReference type="OrthoDB" id="28111at10239"/>
<name>K4JS53_9CAUD</name>
<dbReference type="EMBL" id="JX100810">
    <property type="protein sequence ID" value="AFU87921.1"/>
    <property type="molecule type" value="Genomic_DNA"/>
</dbReference>
<accession>K4JS53</accession>